<evidence type="ECO:0000313" key="5">
    <source>
        <dbReference type="EMBL" id="MBE5024247.1"/>
    </source>
</evidence>
<dbReference type="PANTHER" id="PTHR35936:SF38">
    <property type="entry name" value="GLUTAMINE-BINDING PERIPLASMIC PROTEIN"/>
    <property type="match status" value="1"/>
</dbReference>
<dbReference type="SMART" id="SM00062">
    <property type="entry name" value="PBPb"/>
    <property type="match status" value="1"/>
</dbReference>
<sequence>MSASVSRRTFLGIAGGAASILGLAACGGNNAASDDVDGDAKTYLVATDTTFAPFEFTNDAGEFVGIDVDILAAIAADQGFTYELNSLGFDAAVAALESNQADAVIAGMSITPTRQEDYDFTDSYYQSSVCCAVKEGSDVKGLEDLAGQKVAGKTGTQSLDWAESIKDQYGFEITYFDTSDMMYQDVQTGNSMACFEDTPVMEYGVAQGNGLQIIAKEEDEFASPYGLAVMKGKNGELIEMFNAGLANIKESGEYDEILAKYLEA</sequence>
<feature type="domain" description="Solute-binding protein family 3/N-terminal" evidence="3">
    <location>
        <begin position="42"/>
        <end position="264"/>
    </location>
</feature>
<dbReference type="PROSITE" id="PS51257">
    <property type="entry name" value="PROKAR_LIPOPROTEIN"/>
    <property type="match status" value="1"/>
</dbReference>
<dbReference type="Gene3D" id="3.40.190.10">
    <property type="entry name" value="Periplasmic binding protein-like II"/>
    <property type="match status" value="2"/>
</dbReference>
<dbReference type="SMART" id="SM00079">
    <property type="entry name" value="PBPe"/>
    <property type="match status" value="1"/>
</dbReference>
<dbReference type="InterPro" id="IPR001320">
    <property type="entry name" value="Iontro_rcpt_C"/>
</dbReference>
<dbReference type="InterPro" id="IPR006311">
    <property type="entry name" value="TAT_signal"/>
</dbReference>
<evidence type="ECO:0000256" key="1">
    <source>
        <dbReference type="ARBA" id="ARBA00022729"/>
    </source>
</evidence>
<dbReference type="InterPro" id="IPR001638">
    <property type="entry name" value="Solute-binding_3/MltF_N"/>
</dbReference>
<evidence type="ECO:0000313" key="6">
    <source>
        <dbReference type="Proteomes" id="UP001194273"/>
    </source>
</evidence>
<feature type="chain" id="PRO_5045754865" evidence="2">
    <location>
        <begin position="32"/>
        <end position="264"/>
    </location>
</feature>
<dbReference type="RefSeq" id="WP_193529670.1">
    <property type="nucleotide sequence ID" value="NZ_JADCJZ010000002.1"/>
</dbReference>
<gene>
    <name evidence="5" type="ORF">INF26_05190</name>
</gene>
<feature type="domain" description="Ionotropic glutamate receptor C-terminal" evidence="4">
    <location>
        <begin position="42"/>
        <end position="264"/>
    </location>
</feature>
<comment type="caution">
    <text evidence="5">The sequence shown here is derived from an EMBL/GenBank/DDBJ whole genome shotgun (WGS) entry which is preliminary data.</text>
</comment>
<evidence type="ECO:0000259" key="3">
    <source>
        <dbReference type="SMART" id="SM00062"/>
    </source>
</evidence>
<name>A0ABR9QT48_9ACTN</name>
<reference evidence="5 6" key="1">
    <citation type="submission" date="2020-10" db="EMBL/GenBank/DDBJ databases">
        <title>ChiBAC.</title>
        <authorList>
            <person name="Zenner C."/>
            <person name="Hitch T.C.A."/>
            <person name="Clavel T."/>
        </authorList>
    </citation>
    <scope>NUCLEOTIDE SEQUENCE [LARGE SCALE GENOMIC DNA]</scope>
    <source>
        <strain evidence="5 6">DSM 107455</strain>
    </source>
</reference>
<dbReference type="PROSITE" id="PS51318">
    <property type="entry name" value="TAT"/>
    <property type="match status" value="1"/>
</dbReference>
<dbReference type="PANTHER" id="PTHR35936">
    <property type="entry name" value="MEMBRANE-BOUND LYTIC MUREIN TRANSGLYCOSYLASE F"/>
    <property type="match status" value="1"/>
</dbReference>
<keyword evidence="1 2" id="KW-0732">Signal</keyword>
<organism evidence="5 6">
    <name type="scientific">Thermophilibacter gallinarum</name>
    <dbReference type="NCBI Taxonomy" id="2779357"/>
    <lineage>
        <taxon>Bacteria</taxon>
        <taxon>Bacillati</taxon>
        <taxon>Actinomycetota</taxon>
        <taxon>Coriobacteriia</taxon>
        <taxon>Coriobacteriales</taxon>
        <taxon>Atopobiaceae</taxon>
        <taxon>Thermophilibacter</taxon>
    </lineage>
</organism>
<dbReference type="Pfam" id="PF00497">
    <property type="entry name" value="SBP_bac_3"/>
    <property type="match status" value="1"/>
</dbReference>
<proteinExistence type="predicted"/>
<accession>A0ABR9QT48</accession>
<evidence type="ECO:0000256" key="2">
    <source>
        <dbReference type="SAM" id="SignalP"/>
    </source>
</evidence>
<keyword evidence="6" id="KW-1185">Reference proteome</keyword>
<evidence type="ECO:0000259" key="4">
    <source>
        <dbReference type="SMART" id="SM00079"/>
    </source>
</evidence>
<protein>
    <submittedName>
        <fullName evidence="5">Transporter substrate-binding domain-containing protein</fullName>
    </submittedName>
</protein>
<dbReference type="Proteomes" id="UP001194273">
    <property type="component" value="Unassembled WGS sequence"/>
</dbReference>
<dbReference type="EMBL" id="JADCJZ010000002">
    <property type="protein sequence ID" value="MBE5024247.1"/>
    <property type="molecule type" value="Genomic_DNA"/>
</dbReference>
<feature type="signal peptide" evidence="2">
    <location>
        <begin position="1"/>
        <end position="31"/>
    </location>
</feature>
<dbReference type="SUPFAM" id="SSF53850">
    <property type="entry name" value="Periplasmic binding protein-like II"/>
    <property type="match status" value="1"/>
</dbReference>